<dbReference type="Proteomes" id="UP001217838">
    <property type="component" value="Unassembled WGS sequence"/>
</dbReference>
<sequence>MRGVVVGLMASWLWVTGARAQEPEPAAAPAAPEVEPPPTWRFKQKDRPVKVVVLAGSIGAWPKQPYAERLAAMCQNVEVRNLSKVGFGALQLKQRFKQQFLENPYVNLRDPELEYWLVFQGGLNSVGTPERTNHDIREMFTLAHARGIKVVAFSLTPWGDDSDPKRWAGAAGLRYLRATRTVVDFVLGSLAPREALGDFAGKRAAGADAPWQPDELPEVAVDLYRSSLRNEAAPLRDVEVMRAALTKDGLWKRQHAALDEAARDAALAADAAEAAEVPRWFLRTELRSFDHIHPNAEGHRLIAETACPRLPASWGCTCPNTPVAAESPPEAPASQPPRLPMTTLLLLYPHWLRVLLGAPHL</sequence>
<evidence type="ECO:0000313" key="2">
    <source>
        <dbReference type="EMBL" id="MDC0671390.1"/>
    </source>
</evidence>
<evidence type="ECO:0000256" key="1">
    <source>
        <dbReference type="SAM" id="SignalP"/>
    </source>
</evidence>
<evidence type="ECO:0000313" key="3">
    <source>
        <dbReference type="Proteomes" id="UP001217838"/>
    </source>
</evidence>
<feature type="signal peptide" evidence="1">
    <location>
        <begin position="1"/>
        <end position="20"/>
    </location>
</feature>
<dbReference type="Gene3D" id="3.40.50.1110">
    <property type="entry name" value="SGNH hydrolase"/>
    <property type="match status" value="1"/>
</dbReference>
<feature type="chain" id="PRO_5046862232" description="SGNH hydrolase-type esterase domain-containing protein" evidence="1">
    <location>
        <begin position="21"/>
        <end position="361"/>
    </location>
</feature>
<gene>
    <name evidence="2" type="ORF">POL58_26800</name>
</gene>
<dbReference type="EMBL" id="JAQNDN010000015">
    <property type="protein sequence ID" value="MDC0671390.1"/>
    <property type="molecule type" value="Genomic_DNA"/>
</dbReference>
<comment type="caution">
    <text evidence="2">The sequence shown here is derived from an EMBL/GenBank/DDBJ whole genome shotgun (WGS) entry which is preliminary data.</text>
</comment>
<keyword evidence="3" id="KW-1185">Reference proteome</keyword>
<accession>A0ABT5BB83</accession>
<proteinExistence type="predicted"/>
<organism evidence="2 3">
    <name type="scientific">Nannocystis radixulma</name>
    <dbReference type="NCBI Taxonomy" id="2995305"/>
    <lineage>
        <taxon>Bacteria</taxon>
        <taxon>Pseudomonadati</taxon>
        <taxon>Myxococcota</taxon>
        <taxon>Polyangia</taxon>
        <taxon>Nannocystales</taxon>
        <taxon>Nannocystaceae</taxon>
        <taxon>Nannocystis</taxon>
    </lineage>
</organism>
<name>A0ABT5BB83_9BACT</name>
<dbReference type="SUPFAM" id="SSF52266">
    <property type="entry name" value="SGNH hydrolase"/>
    <property type="match status" value="1"/>
</dbReference>
<dbReference type="InterPro" id="IPR036514">
    <property type="entry name" value="SGNH_hydro_sf"/>
</dbReference>
<keyword evidence="1" id="KW-0732">Signal</keyword>
<dbReference type="RefSeq" id="WP_272001562.1">
    <property type="nucleotide sequence ID" value="NZ_JAQNDN010000015.1"/>
</dbReference>
<evidence type="ECO:0008006" key="4">
    <source>
        <dbReference type="Google" id="ProtNLM"/>
    </source>
</evidence>
<reference evidence="2 3" key="1">
    <citation type="submission" date="2022-11" db="EMBL/GenBank/DDBJ databases">
        <title>Minimal conservation of predation-associated metabolite biosynthetic gene clusters underscores biosynthetic potential of Myxococcota including descriptions for ten novel species: Archangium lansinium sp. nov., Myxococcus landrumus sp. nov., Nannocystis bai.</title>
        <authorList>
            <person name="Ahearne A."/>
            <person name="Stevens C."/>
            <person name="Dowd S."/>
        </authorList>
    </citation>
    <scope>NUCLEOTIDE SEQUENCE [LARGE SCALE GENOMIC DNA]</scope>
    <source>
        <strain evidence="2 3">NCELM</strain>
    </source>
</reference>
<protein>
    <recommendedName>
        <fullName evidence="4">SGNH hydrolase-type esterase domain-containing protein</fullName>
    </recommendedName>
</protein>